<feature type="transmembrane region" description="Helical" evidence="7">
    <location>
        <begin position="239"/>
        <end position="259"/>
    </location>
</feature>
<feature type="transmembrane region" description="Helical" evidence="7">
    <location>
        <begin position="134"/>
        <end position="156"/>
    </location>
</feature>
<feature type="transmembrane region" description="Helical" evidence="7">
    <location>
        <begin position="201"/>
        <end position="227"/>
    </location>
</feature>
<dbReference type="AlphaFoldDB" id="A0A5L4ICC1"/>
<dbReference type="CDD" id="cd17477">
    <property type="entry name" value="MFS_YcaD_like"/>
    <property type="match status" value="1"/>
</dbReference>
<feature type="transmembrane region" description="Helical" evidence="7">
    <location>
        <begin position="44"/>
        <end position="63"/>
    </location>
</feature>
<dbReference type="InterPro" id="IPR047200">
    <property type="entry name" value="MFS_YcaD-like"/>
</dbReference>
<dbReference type="Gene3D" id="1.20.1250.20">
    <property type="entry name" value="MFS general substrate transporter like domains"/>
    <property type="match status" value="2"/>
</dbReference>
<feature type="transmembrane region" description="Helical" evidence="7">
    <location>
        <begin position="266"/>
        <end position="285"/>
    </location>
</feature>
<dbReference type="EMBL" id="AABQDW010000005">
    <property type="protein sequence ID" value="EAI5407893.1"/>
    <property type="molecule type" value="Genomic_DNA"/>
</dbReference>
<gene>
    <name evidence="9" type="ORF">BVH53_04175</name>
    <name evidence="10" type="ORF">CX802_07185</name>
</gene>
<feature type="transmembrane region" description="Helical" evidence="7">
    <location>
        <begin position="97"/>
        <end position="122"/>
    </location>
</feature>
<evidence type="ECO:0000259" key="8">
    <source>
        <dbReference type="PROSITE" id="PS50850"/>
    </source>
</evidence>
<evidence type="ECO:0000256" key="6">
    <source>
        <dbReference type="ARBA" id="ARBA00023136"/>
    </source>
</evidence>
<dbReference type="Pfam" id="PF07690">
    <property type="entry name" value="MFS_1"/>
    <property type="match status" value="1"/>
</dbReference>
<feature type="transmembrane region" description="Helical" evidence="7">
    <location>
        <begin position="75"/>
        <end position="91"/>
    </location>
</feature>
<dbReference type="OMA" id="YLSHQGM"/>
<keyword evidence="6 7" id="KW-0472">Membrane</keyword>
<dbReference type="InterPro" id="IPR020846">
    <property type="entry name" value="MFS_dom"/>
</dbReference>
<keyword evidence="3" id="KW-1003">Cell membrane</keyword>
<evidence type="ECO:0000313" key="9">
    <source>
        <dbReference type="EMBL" id="EAI5407893.1"/>
    </source>
</evidence>
<evidence type="ECO:0000256" key="2">
    <source>
        <dbReference type="ARBA" id="ARBA00022448"/>
    </source>
</evidence>
<dbReference type="InterPro" id="IPR011701">
    <property type="entry name" value="MFS"/>
</dbReference>
<dbReference type="EMBL" id="AABTCC010000022">
    <property type="protein sequence ID" value="EAI8859605.1"/>
    <property type="molecule type" value="Genomic_DNA"/>
</dbReference>
<feature type="transmembrane region" description="Helical" evidence="7">
    <location>
        <begin position="356"/>
        <end position="375"/>
    </location>
</feature>
<proteinExistence type="predicted"/>
<feature type="domain" description="Major facilitator superfamily (MFS) profile" evidence="8">
    <location>
        <begin position="162"/>
        <end position="407"/>
    </location>
</feature>
<reference evidence="10 11" key="1">
    <citation type="submission" date="2018-06" db="EMBL/GenBank/DDBJ databases">
        <authorList>
            <consortium name="PulseNet: The National Subtyping Network for Foodborne Disease Surveillance"/>
            <person name="Tarr C.L."/>
            <person name="Trees E."/>
            <person name="Katz L.S."/>
            <person name="Carleton-Romer H.A."/>
            <person name="Stroika S."/>
            <person name="Kucerova Z."/>
            <person name="Roache K.F."/>
            <person name="Sabol A.L."/>
            <person name="Besser J."/>
            <person name="Gerner-Smidt P."/>
        </authorList>
    </citation>
    <scope>NUCLEOTIDE SEQUENCE [LARGE SCALE GENOMIC DNA]</scope>
    <source>
        <strain evidence="9 12">2016D-0221</strain>
        <strain evidence="10 11">PNUSAC001503</strain>
    </source>
</reference>
<dbReference type="GO" id="GO:0005886">
    <property type="term" value="C:plasma membrane"/>
    <property type="evidence" value="ECO:0007669"/>
    <property type="project" value="UniProtKB-SubCell"/>
</dbReference>
<evidence type="ECO:0000256" key="7">
    <source>
        <dbReference type="SAM" id="Phobius"/>
    </source>
</evidence>
<evidence type="ECO:0000256" key="5">
    <source>
        <dbReference type="ARBA" id="ARBA00022989"/>
    </source>
</evidence>
<accession>A0A5L4ICC1</accession>
<dbReference type="SUPFAM" id="SSF103473">
    <property type="entry name" value="MFS general substrate transporter"/>
    <property type="match status" value="1"/>
</dbReference>
<evidence type="ECO:0000313" key="12">
    <source>
        <dbReference type="Proteomes" id="UP000557842"/>
    </source>
</evidence>
<evidence type="ECO:0000256" key="3">
    <source>
        <dbReference type="ARBA" id="ARBA00022475"/>
    </source>
</evidence>
<evidence type="ECO:0000256" key="4">
    <source>
        <dbReference type="ARBA" id="ARBA00022692"/>
    </source>
</evidence>
<protein>
    <submittedName>
        <fullName evidence="10">MFS transporter</fullName>
    </submittedName>
</protein>
<dbReference type="Proteomes" id="UP000557842">
    <property type="component" value="Unassembled WGS sequence"/>
</dbReference>
<evidence type="ECO:0000313" key="11">
    <source>
        <dbReference type="Proteomes" id="UP000535509"/>
    </source>
</evidence>
<dbReference type="InterPro" id="IPR036259">
    <property type="entry name" value="MFS_trans_sf"/>
</dbReference>
<feature type="transmembrane region" description="Helical" evidence="7">
    <location>
        <begin position="7"/>
        <end position="32"/>
    </location>
</feature>
<dbReference type="GO" id="GO:0022857">
    <property type="term" value="F:transmembrane transporter activity"/>
    <property type="evidence" value="ECO:0007669"/>
    <property type="project" value="InterPro"/>
</dbReference>
<evidence type="ECO:0000313" key="10">
    <source>
        <dbReference type="EMBL" id="EAI8859605.1"/>
    </source>
</evidence>
<organism evidence="10 11">
    <name type="scientific">Campylobacter fetus</name>
    <dbReference type="NCBI Taxonomy" id="196"/>
    <lineage>
        <taxon>Bacteria</taxon>
        <taxon>Pseudomonadati</taxon>
        <taxon>Campylobacterota</taxon>
        <taxon>Epsilonproteobacteria</taxon>
        <taxon>Campylobacterales</taxon>
        <taxon>Campylobacteraceae</taxon>
        <taxon>Campylobacter</taxon>
    </lineage>
</organism>
<dbReference type="PROSITE" id="PS50850">
    <property type="entry name" value="MFS"/>
    <property type="match status" value="1"/>
</dbReference>
<dbReference type="PANTHER" id="PTHR23521:SF2">
    <property type="entry name" value="TRANSPORTER MFS SUPERFAMILY"/>
    <property type="match status" value="1"/>
</dbReference>
<keyword evidence="2" id="KW-0813">Transport</keyword>
<keyword evidence="4 7" id="KW-0812">Transmembrane</keyword>
<name>A0A5L4ICC1_CAMFE</name>
<feature type="transmembrane region" description="Helical" evidence="7">
    <location>
        <begin position="291"/>
        <end position="310"/>
    </location>
</feature>
<evidence type="ECO:0000256" key="1">
    <source>
        <dbReference type="ARBA" id="ARBA00004651"/>
    </source>
</evidence>
<comment type="caution">
    <text evidence="10">The sequence shown here is derived from an EMBL/GenBank/DDBJ whole genome shotgun (WGS) entry which is preliminary data.</text>
</comment>
<dbReference type="Proteomes" id="UP000535509">
    <property type="component" value="Unassembled WGS sequence"/>
</dbReference>
<feature type="transmembrane region" description="Helical" evidence="7">
    <location>
        <begin position="330"/>
        <end position="350"/>
    </location>
</feature>
<keyword evidence="5 7" id="KW-1133">Transmembrane helix</keyword>
<feature type="transmembrane region" description="Helical" evidence="7">
    <location>
        <begin position="162"/>
        <end position="180"/>
    </location>
</feature>
<dbReference type="PANTHER" id="PTHR23521">
    <property type="entry name" value="TRANSPORTER MFS SUPERFAMILY"/>
    <property type="match status" value="1"/>
</dbReference>
<keyword evidence="11" id="KW-1185">Reference proteome</keyword>
<sequence length="407" mass="44613">MVSSKRVIISLSALFFGMSFIFIANGLVVSSAGVLLTSMNADKTMIGVITSFFFIGALTCTVVSHRLISKVGHMRAYAIFTAIFAISALLHDLSSNLIVWAFLRFMLGFCYYSIVMVIESWLNAKTANSIRSRVLAFYEIIFYSCFGLGAIIMSLNLDATKVFLIGTIFIILGSIPLNFLKVRSPQIPQTANISLPKIYGIAPLALATSIVAGLLINGFFSMSALFILAQGYSAKEAGVFIVSSMCGGFLSHMFFGVLSDKFGRKFAIILASCIALISSLLFIVIKPSINIQYIFAFFLGIGIFVLYALALARANDVIEDKSRCVEVGRALLFSYLLGSFFSPLIIGFAINTLGDFGFIYFYSLTLALLIVFAIFQKSIPKELEVAFTRHSGHSVVFDELKDDNHKQ</sequence>
<comment type="subcellular location">
    <subcellularLocation>
        <location evidence="1">Cell membrane</location>
        <topology evidence="1">Multi-pass membrane protein</topology>
    </subcellularLocation>
</comment>